<dbReference type="Gramene" id="Zm00001eb296210_T001">
    <property type="protein sequence ID" value="Zm00001eb296210_P001"/>
    <property type="gene ID" value="Zm00001eb296210"/>
</dbReference>
<accession>A0A804Q3S0</accession>
<keyword evidence="3" id="KW-1185">Reference proteome</keyword>
<protein>
    <submittedName>
        <fullName evidence="2">Uncharacterized protein</fullName>
    </submittedName>
</protein>
<evidence type="ECO:0000256" key="1">
    <source>
        <dbReference type="SAM" id="MobiDB-lite"/>
    </source>
</evidence>
<feature type="region of interest" description="Disordered" evidence="1">
    <location>
        <begin position="1"/>
        <end position="44"/>
    </location>
</feature>
<dbReference type="AlphaFoldDB" id="A0A804Q3S0"/>
<feature type="compositionally biased region" description="Basic and acidic residues" evidence="1">
    <location>
        <begin position="1"/>
        <end position="13"/>
    </location>
</feature>
<reference evidence="3" key="1">
    <citation type="journal article" date="2009" name="Science">
        <title>The B73 maize genome: complexity, diversity, and dynamics.</title>
        <authorList>
            <person name="Schnable P.S."/>
            <person name="Ware D."/>
            <person name="Fulton R.S."/>
            <person name="Stein J.C."/>
            <person name="Wei F."/>
            <person name="Pasternak S."/>
            <person name="Liang C."/>
            <person name="Zhang J."/>
            <person name="Fulton L."/>
            <person name="Graves T.A."/>
            <person name="Minx P."/>
            <person name="Reily A.D."/>
            <person name="Courtney L."/>
            <person name="Kruchowski S.S."/>
            <person name="Tomlinson C."/>
            <person name="Strong C."/>
            <person name="Delehaunty K."/>
            <person name="Fronick C."/>
            <person name="Courtney B."/>
            <person name="Rock S.M."/>
            <person name="Belter E."/>
            <person name="Du F."/>
            <person name="Kim K."/>
            <person name="Abbott R.M."/>
            <person name="Cotton M."/>
            <person name="Levy A."/>
            <person name="Marchetto P."/>
            <person name="Ochoa K."/>
            <person name="Jackson S.M."/>
            <person name="Gillam B."/>
            <person name="Chen W."/>
            <person name="Yan L."/>
            <person name="Higginbotham J."/>
            <person name="Cardenas M."/>
            <person name="Waligorski J."/>
            <person name="Applebaum E."/>
            <person name="Phelps L."/>
            <person name="Falcone J."/>
            <person name="Kanchi K."/>
            <person name="Thane T."/>
            <person name="Scimone A."/>
            <person name="Thane N."/>
            <person name="Henke J."/>
            <person name="Wang T."/>
            <person name="Ruppert J."/>
            <person name="Shah N."/>
            <person name="Rotter K."/>
            <person name="Hodges J."/>
            <person name="Ingenthron E."/>
            <person name="Cordes M."/>
            <person name="Kohlberg S."/>
            <person name="Sgro J."/>
            <person name="Delgado B."/>
            <person name="Mead K."/>
            <person name="Chinwalla A."/>
            <person name="Leonard S."/>
            <person name="Crouse K."/>
            <person name="Collura K."/>
            <person name="Kudrna D."/>
            <person name="Currie J."/>
            <person name="He R."/>
            <person name="Angelova A."/>
            <person name="Rajasekar S."/>
            <person name="Mueller T."/>
            <person name="Lomeli R."/>
            <person name="Scara G."/>
            <person name="Ko A."/>
            <person name="Delaney K."/>
            <person name="Wissotski M."/>
            <person name="Lopez G."/>
            <person name="Campos D."/>
            <person name="Braidotti M."/>
            <person name="Ashley E."/>
            <person name="Golser W."/>
            <person name="Kim H."/>
            <person name="Lee S."/>
            <person name="Lin J."/>
            <person name="Dujmic Z."/>
            <person name="Kim W."/>
            <person name="Talag J."/>
            <person name="Zuccolo A."/>
            <person name="Fan C."/>
            <person name="Sebastian A."/>
            <person name="Kramer M."/>
            <person name="Spiegel L."/>
            <person name="Nascimento L."/>
            <person name="Zutavern T."/>
            <person name="Miller B."/>
            <person name="Ambroise C."/>
            <person name="Muller S."/>
            <person name="Spooner W."/>
            <person name="Narechania A."/>
            <person name="Ren L."/>
            <person name="Wei S."/>
            <person name="Kumari S."/>
            <person name="Faga B."/>
            <person name="Levy M.J."/>
            <person name="McMahan L."/>
            <person name="Van Buren P."/>
            <person name="Vaughn M.W."/>
            <person name="Ying K."/>
            <person name="Yeh C.-T."/>
            <person name="Emrich S.J."/>
            <person name="Jia Y."/>
            <person name="Kalyanaraman A."/>
            <person name="Hsia A.-P."/>
            <person name="Barbazuk W.B."/>
            <person name="Baucom R.S."/>
            <person name="Brutnell T.P."/>
            <person name="Carpita N.C."/>
            <person name="Chaparro C."/>
            <person name="Chia J.-M."/>
            <person name="Deragon J.-M."/>
            <person name="Estill J.C."/>
            <person name="Fu Y."/>
            <person name="Jeddeloh J.A."/>
            <person name="Han Y."/>
            <person name="Lee H."/>
            <person name="Li P."/>
            <person name="Lisch D.R."/>
            <person name="Liu S."/>
            <person name="Liu Z."/>
            <person name="Nagel D.H."/>
            <person name="McCann M.C."/>
            <person name="SanMiguel P."/>
            <person name="Myers A.M."/>
            <person name="Nettleton D."/>
            <person name="Nguyen J."/>
            <person name="Penning B.W."/>
            <person name="Ponnala L."/>
            <person name="Schneider K.L."/>
            <person name="Schwartz D.C."/>
            <person name="Sharma A."/>
            <person name="Soderlund C."/>
            <person name="Springer N.M."/>
            <person name="Sun Q."/>
            <person name="Wang H."/>
            <person name="Waterman M."/>
            <person name="Westerman R."/>
            <person name="Wolfgruber T.K."/>
            <person name="Yang L."/>
            <person name="Yu Y."/>
            <person name="Zhang L."/>
            <person name="Zhou S."/>
            <person name="Zhu Q."/>
            <person name="Bennetzen J.L."/>
            <person name="Dawe R.K."/>
            <person name="Jiang J."/>
            <person name="Jiang N."/>
            <person name="Presting G.G."/>
            <person name="Wessler S.R."/>
            <person name="Aluru S."/>
            <person name="Martienssen R.A."/>
            <person name="Clifton S.W."/>
            <person name="McCombie W.R."/>
            <person name="Wing R.A."/>
            <person name="Wilson R.K."/>
        </authorList>
    </citation>
    <scope>NUCLEOTIDE SEQUENCE [LARGE SCALE GENOMIC DNA]</scope>
    <source>
        <strain evidence="3">cv. B73</strain>
    </source>
</reference>
<feature type="compositionally biased region" description="Basic and acidic residues" evidence="1">
    <location>
        <begin position="134"/>
        <end position="144"/>
    </location>
</feature>
<dbReference type="EnsemblPlants" id="Zm00001eb296210_T001">
    <property type="protein sequence ID" value="Zm00001eb296210_P001"/>
    <property type="gene ID" value="Zm00001eb296210"/>
</dbReference>
<dbReference type="Proteomes" id="UP000007305">
    <property type="component" value="Chromosome 6"/>
</dbReference>
<dbReference type="InParanoid" id="A0A804Q3S0"/>
<organism evidence="2 3">
    <name type="scientific">Zea mays</name>
    <name type="common">Maize</name>
    <dbReference type="NCBI Taxonomy" id="4577"/>
    <lineage>
        <taxon>Eukaryota</taxon>
        <taxon>Viridiplantae</taxon>
        <taxon>Streptophyta</taxon>
        <taxon>Embryophyta</taxon>
        <taxon>Tracheophyta</taxon>
        <taxon>Spermatophyta</taxon>
        <taxon>Magnoliopsida</taxon>
        <taxon>Liliopsida</taxon>
        <taxon>Poales</taxon>
        <taxon>Poaceae</taxon>
        <taxon>PACMAD clade</taxon>
        <taxon>Panicoideae</taxon>
        <taxon>Andropogonodae</taxon>
        <taxon>Andropogoneae</taxon>
        <taxon>Tripsacinae</taxon>
        <taxon>Zea</taxon>
    </lineage>
</organism>
<sequence>GAERDDERAEQRGHVAGRPQHGLGRREVAGRGRARPLPEPPPALGRLRQQRLLHRAAVVARHAGAFVARRTHTTARRDVITTQARRQASSSVGRVARPRGWIDLLLCSPLRGGPAVGGAGRVGVGGDQEEKEEEESRIQKAESTRRMLSAEPRLRFALVYMARSRSCASRRGQVCNQGRGPLPLGQGCYHHSLSLGAHGDFPRFLFFVWRPVVE</sequence>
<reference evidence="2" key="2">
    <citation type="submission" date="2019-07" db="EMBL/GenBank/DDBJ databases">
        <authorList>
            <person name="Seetharam A."/>
            <person name="Woodhouse M."/>
            <person name="Cannon E."/>
        </authorList>
    </citation>
    <scope>NUCLEOTIDE SEQUENCE [LARGE SCALE GENOMIC DNA]</scope>
    <source>
        <strain evidence="2">cv. B73</strain>
    </source>
</reference>
<name>A0A804Q3S0_MAIZE</name>
<feature type="region of interest" description="Disordered" evidence="1">
    <location>
        <begin position="118"/>
        <end position="144"/>
    </location>
</feature>
<proteinExistence type="predicted"/>
<reference evidence="2" key="3">
    <citation type="submission" date="2021-05" db="UniProtKB">
        <authorList>
            <consortium name="EnsemblPlants"/>
        </authorList>
    </citation>
    <scope>IDENTIFICATION</scope>
    <source>
        <strain evidence="2">cv. B73</strain>
    </source>
</reference>
<evidence type="ECO:0000313" key="3">
    <source>
        <dbReference type="Proteomes" id="UP000007305"/>
    </source>
</evidence>
<evidence type="ECO:0000313" key="2">
    <source>
        <dbReference type="EnsemblPlants" id="Zm00001eb296210_P001"/>
    </source>
</evidence>